<protein>
    <submittedName>
        <fullName evidence="1">Uncharacterized protein</fullName>
    </submittedName>
</protein>
<proteinExistence type="predicted"/>
<organism evidence="1 2">
    <name type="scientific">Nitratidesulfovibrio vulgaris (strain ATCC 29579 / DSM 644 / CCUG 34227 / NCIMB 8303 / VKM B-1760 / Hildenborough)</name>
    <name type="common">Desulfovibrio vulgaris</name>
    <dbReference type="NCBI Taxonomy" id="882"/>
    <lineage>
        <taxon>Bacteria</taxon>
        <taxon>Pseudomonadati</taxon>
        <taxon>Thermodesulfobacteriota</taxon>
        <taxon>Desulfovibrionia</taxon>
        <taxon>Desulfovibrionales</taxon>
        <taxon>Desulfovibrionaceae</taxon>
        <taxon>Nitratidesulfovibrio</taxon>
    </lineage>
</organism>
<dbReference type="STRING" id="882.DVU_0252"/>
<dbReference type="EMBL" id="AE017285">
    <property type="protein sequence ID" value="AAS94735.1"/>
    <property type="molecule type" value="Genomic_DNA"/>
</dbReference>
<keyword evidence="2" id="KW-1185">Reference proteome</keyword>
<sequence length="69" mass="7720">MCYSGMVDGQMKTSLIDERQGALPPLEATLVPNMNKHLTEKHHFKASSLCQMSLFSHGPENLHHYARPG</sequence>
<reference evidence="1 2" key="1">
    <citation type="journal article" date="2004" name="Nat. Biotechnol.">
        <title>The genome sequence of the anaerobic, sulfate-reducing bacterium Desulfovibrio vulgaris Hildenborough.</title>
        <authorList>
            <person name="Heidelberg J.F."/>
            <person name="Seshadri R."/>
            <person name="Haveman S.A."/>
            <person name="Hemme C.L."/>
            <person name="Paulsen I.T."/>
            <person name="Kolonay J.F."/>
            <person name="Eisen J.A."/>
            <person name="Ward N."/>
            <person name="Methe B."/>
            <person name="Brinkac L.M."/>
            <person name="Daugherty S.C."/>
            <person name="Deboy R.T."/>
            <person name="Dodson R.J."/>
            <person name="Durkin A.S."/>
            <person name="Madupu R."/>
            <person name="Nelson W.C."/>
            <person name="Sullivan S.A."/>
            <person name="Fouts D."/>
            <person name="Haft D.H."/>
            <person name="Selengut J."/>
            <person name="Peterson J.D."/>
            <person name="Davidsen T.M."/>
            <person name="Zafar N."/>
            <person name="Zhou L."/>
            <person name="Radune D."/>
            <person name="Dimitrov G."/>
            <person name="Hance M."/>
            <person name="Tran K."/>
            <person name="Khouri H."/>
            <person name="Gill J."/>
            <person name="Utterback T.R."/>
            <person name="Feldblyum T.V."/>
            <person name="Wall J.D."/>
            <person name="Voordouw G."/>
            <person name="Fraser C.M."/>
        </authorList>
    </citation>
    <scope>NUCLEOTIDE SEQUENCE [LARGE SCALE GENOMIC DNA]</scope>
    <source>
        <strain evidence="2">ATCC 29579 / DSM 644 / NCIMB 8303 / VKM B-1760 / Hildenborough</strain>
    </source>
</reference>
<accession>Q72FG2</accession>
<evidence type="ECO:0000313" key="1">
    <source>
        <dbReference type="EMBL" id="AAS94735.1"/>
    </source>
</evidence>
<evidence type="ECO:0000313" key="2">
    <source>
        <dbReference type="Proteomes" id="UP000002194"/>
    </source>
</evidence>
<name>Q72FG2_NITV2</name>
<dbReference type="Proteomes" id="UP000002194">
    <property type="component" value="Chromosome"/>
</dbReference>
<dbReference type="HOGENOM" id="CLU_2769160_0_0_7"/>
<gene>
    <name evidence="1" type="ordered locus">DVU_0252</name>
</gene>
<dbReference type="AlphaFoldDB" id="Q72FG2"/>
<dbReference type="KEGG" id="dvu:DVU_0252"/>
<dbReference type="PaxDb" id="882-DVU_0252"/>
<dbReference type="EnsemblBacteria" id="AAS94735">
    <property type="protein sequence ID" value="AAS94735"/>
    <property type="gene ID" value="DVU_0252"/>
</dbReference>